<dbReference type="AlphaFoldDB" id="B5Y9U5"/>
<evidence type="ECO:0000313" key="7">
    <source>
        <dbReference type="Proteomes" id="UP000001732"/>
    </source>
</evidence>
<reference evidence="6 7" key="2">
    <citation type="journal article" date="2014" name="Genome Announc.">
        <title>Complete Genome Sequence of Coprothermobacter proteolyticus DSM 5265.</title>
        <authorList>
            <person name="Alexiev A."/>
            <person name="Coil D.A."/>
            <person name="Badger J.H."/>
            <person name="Enticknap J."/>
            <person name="Ward N."/>
            <person name="Robb F.T."/>
            <person name="Eisen J.A."/>
        </authorList>
    </citation>
    <scope>NUCLEOTIDE SEQUENCE [LARGE SCALE GENOMIC DNA]</scope>
    <source>
        <strain evidence="7">ATCC 35245 / DSM 5265 / OCM 4 / BT</strain>
    </source>
</reference>
<dbReference type="Proteomes" id="UP000001732">
    <property type="component" value="Chromosome"/>
</dbReference>
<dbReference type="GO" id="GO:0004888">
    <property type="term" value="F:transmembrane signaling receptor activity"/>
    <property type="evidence" value="ECO:0007669"/>
    <property type="project" value="InterPro"/>
</dbReference>
<organism evidence="6 7">
    <name type="scientific">Coprothermobacter proteolyticus (strain ATCC 35245 / DSM 5265 / OCM 4 / BT)</name>
    <dbReference type="NCBI Taxonomy" id="309798"/>
    <lineage>
        <taxon>Bacteria</taxon>
        <taxon>Pseudomonadati</taxon>
        <taxon>Coprothermobacterota</taxon>
        <taxon>Coprothermobacteria</taxon>
        <taxon>Coprothermobacterales</taxon>
        <taxon>Coprothermobacteraceae</taxon>
        <taxon>Coprothermobacter</taxon>
    </lineage>
</organism>
<dbReference type="STRING" id="309798.COPRO5265_1236"/>
<accession>B5Y9U5</accession>
<evidence type="ECO:0000256" key="1">
    <source>
        <dbReference type="ARBA" id="ARBA00023224"/>
    </source>
</evidence>
<feature type="coiled-coil region" evidence="4">
    <location>
        <begin position="325"/>
        <end position="352"/>
    </location>
</feature>
<proteinExistence type="inferred from homology"/>
<dbReference type="GO" id="GO:0006935">
    <property type="term" value="P:chemotaxis"/>
    <property type="evidence" value="ECO:0007669"/>
    <property type="project" value="InterPro"/>
</dbReference>
<name>B5Y9U5_COPPD</name>
<evidence type="ECO:0000259" key="5">
    <source>
        <dbReference type="PROSITE" id="PS50111"/>
    </source>
</evidence>
<dbReference type="SMART" id="SM00283">
    <property type="entry name" value="MA"/>
    <property type="match status" value="1"/>
</dbReference>
<evidence type="ECO:0000256" key="3">
    <source>
        <dbReference type="PROSITE-ProRule" id="PRU00284"/>
    </source>
</evidence>
<keyword evidence="4" id="KW-0175">Coiled coil</keyword>
<dbReference type="Gene3D" id="1.10.287.950">
    <property type="entry name" value="Methyl-accepting chemotaxis protein"/>
    <property type="match status" value="1"/>
</dbReference>
<dbReference type="InterPro" id="IPR004090">
    <property type="entry name" value="Chemotax_Me-accpt_rcpt"/>
</dbReference>
<evidence type="ECO:0000313" key="6">
    <source>
        <dbReference type="EMBL" id="ACI18018.1"/>
    </source>
</evidence>
<dbReference type="CDD" id="cd11386">
    <property type="entry name" value="MCP_signal"/>
    <property type="match status" value="1"/>
</dbReference>
<protein>
    <submittedName>
        <fullName evidence="6">Sensory rhodopsin I transducer (HTR-I) (Methyl-accepting phototaxisprotein I) (MPP-I)</fullName>
    </submittedName>
</protein>
<dbReference type="eggNOG" id="COG0840">
    <property type="taxonomic scope" value="Bacteria"/>
</dbReference>
<dbReference type="Pfam" id="PF00015">
    <property type="entry name" value="MCPsignal"/>
    <property type="match status" value="1"/>
</dbReference>
<gene>
    <name evidence="6" type="ordered locus">COPRO5265_1236</name>
</gene>
<dbReference type="PANTHER" id="PTHR32089">
    <property type="entry name" value="METHYL-ACCEPTING CHEMOTAXIS PROTEIN MCPB"/>
    <property type="match status" value="1"/>
</dbReference>
<reference evidence="7" key="1">
    <citation type="submission" date="2008-08" db="EMBL/GenBank/DDBJ databases">
        <title>The complete genome sequence of Coprothermobacter proteolyticus strain ATCC 5245 / DSM 5265 / BT.</title>
        <authorList>
            <person name="Dodson R.J."/>
            <person name="Durkin A.S."/>
            <person name="Wu M."/>
            <person name="Eisen J."/>
            <person name="Sutton G."/>
        </authorList>
    </citation>
    <scope>NUCLEOTIDE SEQUENCE [LARGE SCALE GENOMIC DNA]</scope>
    <source>
        <strain evidence="7">ATCC 35245 / DSM 5265 / OCM 4 / BT</strain>
    </source>
</reference>
<dbReference type="PANTHER" id="PTHR32089:SF112">
    <property type="entry name" value="LYSOZYME-LIKE PROTEIN-RELATED"/>
    <property type="match status" value="1"/>
</dbReference>
<keyword evidence="1 3" id="KW-0807">Transducer</keyword>
<feature type="domain" description="Methyl-accepting transducer" evidence="5">
    <location>
        <begin position="103"/>
        <end position="326"/>
    </location>
</feature>
<dbReference type="EMBL" id="CP001145">
    <property type="protein sequence ID" value="ACI18018.1"/>
    <property type="molecule type" value="Genomic_DNA"/>
</dbReference>
<dbReference type="PROSITE" id="PS50111">
    <property type="entry name" value="CHEMOTAXIS_TRANSDUC_2"/>
    <property type="match status" value="1"/>
</dbReference>
<comment type="similarity">
    <text evidence="2">Belongs to the methyl-accepting chemotaxis (MCP) protein family.</text>
</comment>
<dbReference type="KEGG" id="cpo:COPRO5265_1236"/>
<evidence type="ECO:0000256" key="2">
    <source>
        <dbReference type="ARBA" id="ARBA00029447"/>
    </source>
</evidence>
<dbReference type="InterPro" id="IPR004089">
    <property type="entry name" value="MCPsignal_dom"/>
</dbReference>
<dbReference type="Gene3D" id="1.20.120.30">
    <property type="entry name" value="Aspartate receptor, ligand-binding domain"/>
    <property type="match status" value="1"/>
</dbReference>
<sequence length="492" mass="54747">MILVSLLVGLAFGLLLGFLIWKQRVPKDISTYFNYLGNLDLTLHKPVTTTFWSRFLDSLDKLVQKIRLFVRDTFFAFRDATSNVHQAQFLLEDSMKLAYGNMEAAEEIADKVQALAASGEELSASTEELAASSSNVYDSTVQLDGLSQRIKEHVEEQIKNISNTIESFDQVFSKVTSVQQEIDQLENLSQHISGIVEAISDISEQTNLLALNAAIEAARAGEAGKGFAVVADEVRKLAEKSKDAAEEIATQLKNFSNTVGSAVESVQTVLELITNMGDTTRVLSNSLNVILSSVQEISSSVAEVSNNVKEQDRATSQAAITVQSLAEDTAKVAELSEALKNAMTQLQRHLQTVYKQNSTAATRLRDGMLSCLDFKALTEEETKQMFAEAVQYHKDWLNQILDTITSGKVWTSIVDPHFCIFGLFYDVATPRSQYEDLWPRIGEAHEKLHSTAAQLKKAYEDGNKEMALSLRKQLEKESEELTRLLNEVLKRF</sequence>
<dbReference type="GO" id="GO:0016020">
    <property type="term" value="C:membrane"/>
    <property type="evidence" value="ECO:0007669"/>
    <property type="project" value="InterPro"/>
</dbReference>
<dbReference type="PRINTS" id="PR00260">
    <property type="entry name" value="CHEMTRNSDUCR"/>
</dbReference>
<dbReference type="GO" id="GO:0007165">
    <property type="term" value="P:signal transduction"/>
    <property type="evidence" value="ECO:0007669"/>
    <property type="project" value="UniProtKB-KW"/>
</dbReference>
<evidence type="ECO:0000256" key="4">
    <source>
        <dbReference type="SAM" id="Coils"/>
    </source>
</evidence>
<keyword evidence="7" id="KW-1185">Reference proteome</keyword>
<dbReference type="SUPFAM" id="SSF58104">
    <property type="entry name" value="Methyl-accepting chemotaxis protein (MCP) signaling domain"/>
    <property type="match status" value="1"/>
</dbReference>
<feature type="coiled-coil region" evidence="4">
    <location>
        <begin position="464"/>
        <end position="491"/>
    </location>
</feature>